<gene>
    <name evidence="2" type="ORF">SERLA73DRAFT_122650</name>
</gene>
<dbReference type="HOGENOM" id="CLU_538562_0_0_1"/>
<dbReference type="InParanoid" id="F8PY05"/>
<accession>F8PY05</accession>
<organism evidence="3">
    <name type="scientific">Serpula lacrymans var. lacrymans (strain S7.3)</name>
    <name type="common">Dry rot fungus</name>
    <dbReference type="NCBI Taxonomy" id="936435"/>
    <lineage>
        <taxon>Eukaryota</taxon>
        <taxon>Fungi</taxon>
        <taxon>Dikarya</taxon>
        <taxon>Basidiomycota</taxon>
        <taxon>Agaricomycotina</taxon>
        <taxon>Agaricomycetes</taxon>
        <taxon>Agaricomycetidae</taxon>
        <taxon>Boletales</taxon>
        <taxon>Coniophorineae</taxon>
        <taxon>Serpulaceae</taxon>
        <taxon>Serpula</taxon>
    </lineage>
</organism>
<dbReference type="AlphaFoldDB" id="F8PY05"/>
<protein>
    <submittedName>
        <fullName evidence="2">Uncharacterized protein</fullName>
    </submittedName>
</protein>
<name>F8PY05_SERL3</name>
<dbReference type="EMBL" id="GL945480">
    <property type="protein sequence ID" value="EGN98768.1"/>
    <property type="molecule type" value="Genomic_DNA"/>
</dbReference>
<keyword evidence="1" id="KW-0812">Transmembrane</keyword>
<sequence length="416" mass="48026">MCTEEHYWSTINQLNDTTVKNLRAKITRETGISHMPLAAASPAFIHPSSFPVDPFHLLFKNIVAFIWDLWTIHSSQSEPIHLSTQKAEMFGKLVASGISTLPPSFCGPVRDPLLKRQSQYKIYEWMALLYWYIITIGIELGMNSSVLQNFSHFMAIFEFAMTIKARSTEDLTNLHQLIKVFLTDFERIYVGIHPEKISRTIGEIGHKIRSKKAPFANLANLIYEKEVMKALLSYYPELQTELGSKKMALFFPRFQSENFFIHIQAILSWEKRSFDPNIPVTRWGKMHVSKKNVLNTQISELHGHPPSRSHRYFEGNDANLVPIFGEAIAFYEIEGLEGNTQQFVVYHPLVDVHCTLNVWRGKWAKDIKVLPISSIVDIVGIWCYNSRVYVLRKHPGLEWLTEEELEKQKEGTQVED</sequence>
<evidence type="ECO:0000313" key="2">
    <source>
        <dbReference type="EMBL" id="EGN98768.1"/>
    </source>
</evidence>
<keyword evidence="3" id="KW-1185">Reference proteome</keyword>
<proteinExistence type="predicted"/>
<evidence type="ECO:0000313" key="3">
    <source>
        <dbReference type="Proteomes" id="UP000008063"/>
    </source>
</evidence>
<evidence type="ECO:0000256" key="1">
    <source>
        <dbReference type="SAM" id="Phobius"/>
    </source>
</evidence>
<keyword evidence="1" id="KW-1133">Transmembrane helix</keyword>
<dbReference type="Proteomes" id="UP000008063">
    <property type="component" value="Unassembled WGS sequence"/>
</dbReference>
<dbReference type="OMA" id="EYWETIT"/>
<keyword evidence="1" id="KW-0472">Membrane</keyword>
<reference evidence="3" key="1">
    <citation type="journal article" date="2011" name="Science">
        <title>The plant cell wall-decomposing machinery underlies the functional diversity of forest fungi.</title>
        <authorList>
            <person name="Eastwood D.C."/>
            <person name="Floudas D."/>
            <person name="Binder M."/>
            <person name="Majcherczyk A."/>
            <person name="Schneider P."/>
            <person name="Aerts A."/>
            <person name="Asiegbu F.O."/>
            <person name="Baker S.E."/>
            <person name="Barry K."/>
            <person name="Bendiksby M."/>
            <person name="Blumentritt M."/>
            <person name="Coutinho P.M."/>
            <person name="Cullen D."/>
            <person name="de Vries R.P."/>
            <person name="Gathman A."/>
            <person name="Goodell B."/>
            <person name="Henrissat B."/>
            <person name="Ihrmark K."/>
            <person name="Kauserud H."/>
            <person name="Kohler A."/>
            <person name="LaButti K."/>
            <person name="Lapidus A."/>
            <person name="Lavin J.L."/>
            <person name="Lee Y.-H."/>
            <person name="Lindquist E."/>
            <person name="Lilly W."/>
            <person name="Lucas S."/>
            <person name="Morin E."/>
            <person name="Murat C."/>
            <person name="Oguiza J.A."/>
            <person name="Park J."/>
            <person name="Pisabarro A.G."/>
            <person name="Riley R."/>
            <person name="Rosling A."/>
            <person name="Salamov A."/>
            <person name="Schmidt O."/>
            <person name="Schmutz J."/>
            <person name="Skrede I."/>
            <person name="Stenlid J."/>
            <person name="Wiebenga A."/>
            <person name="Xie X."/>
            <person name="Kuees U."/>
            <person name="Hibbett D.S."/>
            <person name="Hoffmeister D."/>
            <person name="Hoegberg N."/>
            <person name="Martin F."/>
            <person name="Grigoriev I.V."/>
            <person name="Watkinson S.C."/>
        </authorList>
    </citation>
    <scope>NUCLEOTIDE SEQUENCE [LARGE SCALE GENOMIC DNA]</scope>
    <source>
        <strain evidence="3">strain S7.3</strain>
    </source>
</reference>
<dbReference type="STRING" id="936435.F8PY05"/>
<feature type="transmembrane region" description="Helical" evidence="1">
    <location>
        <begin position="122"/>
        <end position="142"/>
    </location>
</feature>